<dbReference type="Gene3D" id="1.25.40.390">
    <property type="match status" value="1"/>
</dbReference>
<evidence type="ECO:0000313" key="4">
    <source>
        <dbReference type="Proteomes" id="UP000198432"/>
    </source>
</evidence>
<dbReference type="Pfam" id="PF12771">
    <property type="entry name" value="SusD-like_2"/>
    <property type="match status" value="1"/>
</dbReference>
<proteinExistence type="predicted"/>
<gene>
    <name evidence="3" type="ORF">SAMN06296052_11947</name>
</gene>
<dbReference type="SUPFAM" id="SSF48452">
    <property type="entry name" value="TPR-like"/>
    <property type="match status" value="1"/>
</dbReference>
<dbReference type="OrthoDB" id="622163at2"/>
<dbReference type="AlphaFoldDB" id="A0A239IY47"/>
<feature type="signal peptide" evidence="2">
    <location>
        <begin position="1"/>
        <end position="21"/>
    </location>
</feature>
<reference evidence="4" key="1">
    <citation type="submission" date="2017-06" db="EMBL/GenBank/DDBJ databases">
        <authorList>
            <person name="Varghese N."/>
            <person name="Submissions S."/>
        </authorList>
    </citation>
    <scope>NUCLEOTIDE SEQUENCE [LARGE SCALE GENOMIC DNA]</scope>
    <source>
        <strain evidence="4">NKM1</strain>
    </source>
</reference>
<name>A0A239IY47_9BACT</name>
<sequence>MKKTFLTIGVALALLSTSSCDKEFLDVNEDPNNPVVAPVEYVLPAAITSTASAVGGEYAILGGIWSQYYTQNNGSSQYISIDQFNIQPTSFNNRWTEQYAGALNDYRFVKEKAAAAKEWNAYLMATVMEAYNYQVLVDLYDRIPFDEAGQGETKQNLSPAFRDGQAVYDSLVVRIDKALALPVSGGVDAKLGKGDVVFNGDMQQWVRFANTLKLKIYMRQVYARPQVAEAGIKALYASGAEFLDEAADMAIFTDATSKRNPLYEMDQTTALNSNQNLKASNTFFSFLQVNNDPRLDKVYLPGSGGQKAMVQGTSGISTSQLVPATVSRALILPTAPVYFISEAESYFLQAEAALRGFGTGDAAALYSKGVDAAFEQIGSERMNLYPYPANGSFEDRLETIIVQKWASFAGTYQGLEAFLERNRTGYPETSEVAATNAAYQPGEFTYPVEGITSGKLFPTRLPWPQDEVQRNPNAPQTPEPITKPVWWDVK</sequence>
<evidence type="ECO:0000256" key="1">
    <source>
        <dbReference type="SAM" id="MobiDB-lite"/>
    </source>
</evidence>
<feature type="chain" id="PRO_5012308758" evidence="2">
    <location>
        <begin position="22"/>
        <end position="490"/>
    </location>
</feature>
<feature type="region of interest" description="Disordered" evidence="1">
    <location>
        <begin position="464"/>
        <end position="483"/>
    </location>
</feature>
<keyword evidence="2" id="KW-0732">Signal</keyword>
<protein>
    <submittedName>
        <fullName evidence="3">Starch-binding associating with outer membrane</fullName>
    </submittedName>
</protein>
<evidence type="ECO:0000313" key="3">
    <source>
        <dbReference type="EMBL" id="SNS97943.1"/>
    </source>
</evidence>
<dbReference type="RefSeq" id="WP_089320668.1">
    <property type="nucleotide sequence ID" value="NZ_FZOQ01000019.1"/>
</dbReference>
<dbReference type="InterPro" id="IPR011990">
    <property type="entry name" value="TPR-like_helical_dom_sf"/>
</dbReference>
<dbReference type="EMBL" id="FZOQ01000019">
    <property type="protein sequence ID" value="SNS97943.1"/>
    <property type="molecule type" value="Genomic_DNA"/>
</dbReference>
<dbReference type="Proteomes" id="UP000198432">
    <property type="component" value="Unassembled WGS sequence"/>
</dbReference>
<dbReference type="PROSITE" id="PS51257">
    <property type="entry name" value="PROKAR_LIPOPROTEIN"/>
    <property type="match status" value="1"/>
</dbReference>
<accession>A0A239IY47</accession>
<dbReference type="InterPro" id="IPR041662">
    <property type="entry name" value="SusD-like_2"/>
</dbReference>
<keyword evidence="4" id="KW-1185">Reference proteome</keyword>
<evidence type="ECO:0000256" key="2">
    <source>
        <dbReference type="SAM" id="SignalP"/>
    </source>
</evidence>
<organism evidence="3 4">
    <name type="scientific">Pontibacter ummariensis</name>
    <dbReference type="NCBI Taxonomy" id="1610492"/>
    <lineage>
        <taxon>Bacteria</taxon>
        <taxon>Pseudomonadati</taxon>
        <taxon>Bacteroidota</taxon>
        <taxon>Cytophagia</taxon>
        <taxon>Cytophagales</taxon>
        <taxon>Hymenobacteraceae</taxon>
        <taxon>Pontibacter</taxon>
    </lineage>
</organism>